<dbReference type="HOGENOM" id="CLU_3089039_0_0_1"/>
<protein>
    <submittedName>
        <fullName evidence="2">Uncharacterized protein</fullName>
    </submittedName>
</protein>
<dbReference type="AlphaFoldDB" id="A0A0C3Q0P8"/>
<organism evidence="2 3">
    <name type="scientific">Tulasnella calospora MUT 4182</name>
    <dbReference type="NCBI Taxonomy" id="1051891"/>
    <lineage>
        <taxon>Eukaryota</taxon>
        <taxon>Fungi</taxon>
        <taxon>Dikarya</taxon>
        <taxon>Basidiomycota</taxon>
        <taxon>Agaricomycotina</taxon>
        <taxon>Agaricomycetes</taxon>
        <taxon>Cantharellales</taxon>
        <taxon>Tulasnellaceae</taxon>
        <taxon>Tulasnella</taxon>
    </lineage>
</organism>
<sequence>MAQLLRRLLRSLAIDLRCLDYVDFGQCLRGKGVKAPRASRSNRLTGPATFGE</sequence>
<dbReference type="EMBL" id="KN823734">
    <property type="protein sequence ID" value="KIO15961.1"/>
    <property type="molecule type" value="Genomic_DNA"/>
</dbReference>
<dbReference type="Proteomes" id="UP000054248">
    <property type="component" value="Unassembled WGS sequence"/>
</dbReference>
<reference evidence="2 3" key="1">
    <citation type="submission" date="2014-04" db="EMBL/GenBank/DDBJ databases">
        <authorList>
            <consortium name="DOE Joint Genome Institute"/>
            <person name="Kuo A."/>
            <person name="Girlanda M."/>
            <person name="Perotto S."/>
            <person name="Kohler A."/>
            <person name="Nagy L.G."/>
            <person name="Floudas D."/>
            <person name="Copeland A."/>
            <person name="Barry K.W."/>
            <person name="Cichocki N."/>
            <person name="Veneault-Fourrey C."/>
            <person name="LaButti K."/>
            <person name="Lindquist E.A."/>
            <person name="Lipzen A."/>
            <person name="Lundell T."/>
            <person name="Morin E."/>
            <person name="Murat C."/>
            <person name="Sun H."/>
            <person name="Tunlid A."/>
            <person name="Henrissat B."/>
            <person name="Grigoriev I.V."/>
            <person name="Hibbett D.S."/>
            <person name="Martin F."/>
            <person name="Nordberg H.P."/>
            <person name="Cantor M.N."/>
            <person name="Hua S.X."/>
        </authorList>
    </citation>
    <scope>NUCLEOTIDE SEQUENCE [LARGE SCALE GENOMIC DNA]</scope>
    <source>
        <strain evidence="2 3">MUT 4182</strain>
    </source>
</reference>
<evidence type="ECO:0000256" key="1">
    <source>
        <dbReference type="SAM" id="MobiDB-lite"/>
    </source>
</evidence>
<name>A0A0C3Q0P8_9AGAM</name>
<evidence type="ECO:0000313" key="2">
    <source>
        <dbReference type="EMBL" id="KIO15961.1"/>
    </source>
</evidence>
<accession>A0A0C3Q0P8</accession>
<keyword evidence="3" id="KW-1185">Reference proteome</keyword>
<reference evidence="3" key="2">
    <citation type="submission" date="2015-01" db="EMBL/GenBank/DDBJ databases">
        <title>Evolutionary Origins and Diversification of the Mycorrhizal Mutualists.</title>
        <authorList>
            <consortium name="DOE Joint Genome Institute"/>
            <consortium name="Mycorrhizal Genomics Consortium"/>
            <person name="Kohler A."/>
            <person name="Kuo A."/>
            <person name="Nagy L.G."/>
            <person name="Floudas D."/>
            <person name="Copeland A."/>
            <person name="Barry K.W."/>
            <person name="Cichocki N."/>
            <person name="Veneault-Fourrey C."/>
            <person name="LaButti K."/>
            <person name="Lindquist E.A."/>
            <person name="Lipzen A."/>
            <person name="Lundell T."/>
            <person name="Morin E."/>
            <person name="Murat C."/>
            <person name="Riley R."/>
            <person name="Ohm R."/>
            <person name="Sun H."/>
            <person name="Tunlid A."/>
            <person name="Henrissat B."/>
            <person name="Grigoriev I.V."/>
            <person name="Hibbett D.S."/>
            <person name="Martin F."/>
        </authorList>
    </citation>
    <scope>NUCLEOTIDE SEQUENCE [LARGE SCALE GENOMIC DNA]</scope>
    <source>
        <strain evidence="3">MUT 4182</strain>
    </source>
</reference>
<proteinExistence type="predicted"/>
<feature type="region of interest" description="Disordered" evidence="1">
    <location>
        <begin position="32"/>
        <end position="52"/>
    </location>
</feature>
<evidence type="ECO:0000313" key="3">
    <source>
        <dbReference type="Proteomes" id="UP000054248"/>
    </source>
</evidence>
<gene>
    <name evidence="2" type="ORF">M407DRAFT_34409</name>
</gene>